<dbReference type="Gene3D" id="3.10.100.10">
    <property type="entry name" value="Mannose-Binding Protein A, subunit A"/>
    <property type="match status" value="2"/>
</dbReference>
<feature type="domain" description="C-type lectin" evidence="3">
    <location>
        <begin position="224"/>
        <end position="344"/>
    </location>
</feature>
<dbReference type="CDD" id="cd00037">
    <property type="entry name" value="CLECT"/>
    <property type="match status" value="2"/>
</dbReference>
<dbReference type="Pfam" id="PF00059">
    <property type="entry name" value="Lectin_C"/>
    <property type="match status" value="2"/>
</dbReference>
<evidence type="ECO:0000256" key="2">
    <source>
        <dbReference type="SAM" id="SignalP"/>
    </source>
</evidence>
<dbReference type="AlphaFoldDB" id="A0ABD1CMT6"/>
<reference evidence="4 5" key="1">
    <citation type="submission" date="2024-05" db="EMBL/GenBank/DDBJ databases">
        <title>Culex pipiens pipiens assembly and annotation.</title>
        <authorList>
            <person name="Alout H."/>
            <person name="Durand T."/>
        </authorList>
    </citation>
    <scope>NUCLEOTIDE SEQUENCE [LARGE SCALE GENOMIC DNA]</scope>
    <source>
        <strain evidence="4">HA-2024</strain>
        <tissue evidence="4">Whole body</tissue>
    </source>
</reference>
<dbReference type="InterPro" id="IPR018378">
    <property type="entry name" value="C-type_lectin_CS"/>
</dbReference>
<dbReference type="InterPro" id="IPR016186">
    <property type="entry name" value="C-type_lectin-like/link_sf"/>
</dbReference>
<evidence type="ECO:0000313" key="4">
    <source>
        <dbReference type="EMBL" id="KAL1377678.1"/>
    </source>
</evidence>
<dbReference type="SMART" id="SM00034">
    <property type="entry name" value="CLECT"/>
    <property type="match status" value="2"/>
</dbReference>
<comment type="caution">
    <text evidence="4">The sequence shown here is derived from an EMBL/GenBank/DDBJ whole genome shotgun (WGS) entry which is preliminary data.</text>
</comment>
<protein>
    <recommendedName>
        <fullName evidence="3">C-type lectin domain-containing protein</fullName>
    </recommendedName>
</protein>
<dbReference type="InterPro" id="IPR001304">
    <property type="entry name" value="C-type_lectin-like"/>
</dbReference>
<dbReference type="PROSITE" id="PS50041">
    <property type="entry name" value="C_TYPE_LECTIN_2"/>
    <property type="match status" value="2"/>
</dbReference>
<dbReference type="Proteomes" id="UP001562425">
    <property type="component" value="Unassembled WGS sequence"/>
</dbReference>
<proteinExistence type="predicted"/>
<dbReference type="PROSITE" id="PS00615">
    <property type="entry name" value="C_TYPE_LECTIN_1"/>
    <property type="match status" value="1"/>
</dbReference>
<keyword evidence="5" id="KW-1185">Reference proteome</keyword>
<evidence type="ECO:0000259" key="3">
    <source>
        <dbReference type="PROSITE" id="PS50041"/>
    </source>
</evidence>
<dbReference type="SUPFAM" id="SSF56436">
    <property type="entry name" value="C-type lectin-like"/>
    <property type="match status" value="2"/>
</dbReference>
<dbReference type="InterPro" id="IPR016187">
    <property type="entry name" value="CTDL_fold"/>
</dbReference>
<evidence type="ECO:0000256" key="1">
    <source>
        <dbReference type="ARBA" id="ARBA00023157"/>
    </source>
</evidence>
<gene>
    <name evidence="4" type="ORF">pipiens_001518</name>
</gene>
<feature type="chain" id="PRO_5044881243" description="C-type lectin domain-containing protein" evidence="2">
    <location>
        <begin position="23"/>
        <end position="351"/>
    </location>
</feature>
<feature type="domain" description="C-type lectin" evidence="3">
    <location>
        <begin position="56"/>
        <end position="182"/>
    </location>
</feature>
<dbReference type="PANTHER" id="PTHR22803">
    <property type="entry name" value="MANNOSE, PHOSPHOLIPASE, LECTIN RECEPTOR RELATED"/>
    <property type="match status" value="1"/>
</dbReference>
<dbReference type="EMBL" id="JBEHCU010010814">
    <property type="protein sequence ID" value="KAL1377678.1"/>
    <property type="molecule type" value="Genomic_DNA"/>
</dbReference>
<accession>A0ABD1CMT6</accession>
<keyword evidence="2" id="KW-0732">Signal</keyword>
<name>A0ABD1CMT6_CULPP</name>
<evidence type="ECO:0000313" key="5">
    <source>
        <dbReference type="Proteomes" id="UP001562425"/>
    </source>
</evidence>
<sequence>MSPKLALATVILAISLATSYSAVPIQNGTLAVTPLPVRAITPFFRVNTPFFRAAQFSNQRYFVFNNRQVTFFEAWHQCASIGLRLASVNSAADDAALKLALRAADSNEVGPWWIAGTDLGKTGYFMWITTMKPVGYRTGYSNFAPGQPDNANGVEHCIEAGWRSGTTWNDRNCDAKRRYVSISLTTSHSAIPLHNGTSPTPKQPGLATTLYLRAGFHPPAQRYYVFNSREVDFFQAWHLCASIGLRLASVNTAEDDAALKLALRAADSNQIGPWWIAGTDLGKHGHFLWITTAKPLGYRTGYTNFAPGQPDNAAGREHCVEAGWPSGTLWNDRSCDVRRRYVCEAVTSEFC</sequence>
<organism evidence="4 5">
    <name type="scientific">Culex pipiens pipiens</name>
    <name type="common">Northern house mosquito</name>
    <dbReference type="NCBI Taxonomy" id="38569"/>
    <lineage>
        <taxon>Eukaryota</taxon>
        <taxon>Metazoa</taxon>
        <taxon>Ecdysozoa</taxon>
        <taxon>Arthropoda</taxon>
        <taxon>Hexapoda</taxon>
        <taxon>Insecta</taxon>
        <taxon>Pterygota</taxon>
        <taxon>Neoptera</taxon>
        <taxon>Endopterygota</taxon>
        <taxon>Diptera</taxon>
        <taxon>Nematocera</taxon>
        <taxon>Culicoidea</taxon>
        <taxon>Culicidae</taxon>
        <taxon>Culicinae</taxon>
        <taxon>Culicini</taxon>
        <taxon>Culex</taxon>
        <taxon>Culex</taxon>
    </lineage>
</organism>
<feature type="signal peptide" evidence="2">
    <location>
        <begin position="1"/>
        <end position="22"/>
    </location>
</feature>
<keyword evidence="1" id="KW-1015">Disulfide bond</keyword>
<dbReference type="InterPro" id="IPR050111">
    <property type="entry name" value="C-type_lectin/snaclec_domain"/>
</dbReference>